<keyword evidence="3" id="KW-1185">Reference proteome</keyword>
<evidence type="ECO:0000313" key="2">
    <source>
        <dbReference type="EMBL" id="RAU20162.1"/>
    </source>
</evidence>
<dbReference type="AlphaFoldDB" id="A0A364NSZ9"/>
<reference evidence="2 3" key="1">
    <citation type="submission" date="2017-11" db="EMBL/GenBank/DDBJ databases">
        <title>Draft genome sequence of magnetotactic bacterium Magnetospirillum kuznetsovii LBB-42.</title>
        <authorList>
            <person name="Grouzdev D.S."/>
            <person name="Rysina M.S."/>
            <person name="Baslerov R.V."/>
            <person name="Koziaeva V."/>
        </authorList>
    </citation>
    <scope>NUCLEOTIDE SEQUENCE [LARGE SCALE GENOMIC DNA]</scope>
    <source>
        <strain evidence="2 3">LBB-42</strain>
    </source>
</reference>
<dbReference type="PANTHER" id="PTHR34610">
    <property type="entry name" value="SSL7007 PROTEIN"/>
    <property type="match status" value="1"/>
</dbReference>
<dbReference type="Proteomes" id="UP000251075">
    <property type="component" value="Unassembled WGS sequence"/>
</dbReference>
<proteinExistence type="predicted"/>
<dbReference type="NCBIfam" id="TIGR00305">
    <property type="entry name" value="putative toxin-antitoxin system toxin component, PIN family"/>
    <property type="match status" value="1"/>
</dbReference>
<evidence type="ECO:0000259" key="1">
    <source>
        <dbReference type="Pfam" id="PF13470"/>
    </source>
</evidence>
<feature type="domain" description="PIN" evidence="1">
    <location>
        <begin position="5"/>
        <end position="116"/>
    </location>
</feature>
<dbReference type="EMBL" id="PGTO01000032">
    <property type="protein sequence ID" value="RAU20162.1"/>
    <property type="molecule type" value="Genomic_DNA"/>
</dbReference>
<dbReference type="InterPro" id="IPR029060">
    <property type="entry name" value="PIN-like_dom_sf"/>
</dbReference>
<protein>
    <submittedName>
        <fullName evidence="2">Putative toxin-antitoxin system toxin component, PIN family</fullName>
    </submittedName>
</protein>
<dbReference type="InterPro" id="IPR002850">
    <property type="entry name" value="PIN_toxin-like"/>
</dbReference>
<dbReference type="PANTHER" id="PTHR34610:SF4">
    <property type="entry name" value="SLL8027 PROTEIN"/>
    <property type="match status" value="1"/>
</dbReference>
<dbReference type="OrthoDB" id="9802272at2"/>
<dbReference type="SUPFAM" id="SSF88723">
    <property type="entry name" value="PIN domain-like"/>
    <property type="match status" value="1"/>
</dbReference>
<sequence>MPTLRVVLDTNVLVSGIAYPGGVPGRIVAAWRQGGLVVVLSRYILDELARVLPRLNHRLNWSEAEFADFIDILAINVDLVEPDSADDTELRDAADQPVLGTLLTAKADYLVTGDRDLLTLATRYPIITPAEFWSRHGG</sequence>
<evidence type="ECO:0000313" key="3">
    <source>
        <dbReference type="Proteomes" id="UP000251075"/>
    </source>
</evidence>
<organism evidence="2 3">
    <name type="scientific">Paramagnetospirillum kuznetsovii</name>
    <dbReference type="NCBI Taxonomy" id="2053833"/>
    <lineage>
        <taxon>Bacteria</taxon>
        <taxon>Pseudomonadati</taxon>
        <taxon>Pseudomonadota</taxon>
        <taxon>Alphaproteobacteria</taxon>
        <taxon>Rhodospirillales</taxon>
        <taxon>Magnetospirillaceae</taxon>
        <taxon>Paramagnetospirillum</taxon>
    </lineage>
</organism>
<comment type="caution">
    <text evidence="2">The sequence shown here is derived from an EMBL/GenBank/DDBJ whole genome shotgun (WGS) entry which is preliminary data.</text>
</comment>
<gene>
    <name evidence="2" type="ORF">CU669_19935</name>
</gene>
<dbReference type="RefSeq" id="WP_112147348.1">
    <property type="nucleotide sequence ID" value="NZ_PGTO01000032.1"/>
</dbReference>
<accession>A0A364NSZ9</accession>
<dbReference type="InterPro" id="IPR002716">
    <property type="entry name" value="PIN_dom"/>
</dbReference>
<dbReference type="Pfam" id="PF13470">
    <property type="entry name" value="PIN_3"/>
    <property type="match status" value="1"/>
</dbReference>
<name>A0A364NSZ9_9PROT</name>